<dbReference type="InterPro" id="IPR027417">
    <property type="entry name" value="P-loop_NTPase"/>
</dbReference>
<evidence type="ECO:0000256" key="1">
    <source>
        <dbReference type="SAM" id="Coils"/>
    </source>
</evidence>
<reference evidence="4" key="2">
    <citation type="submission" date="2015-01" db="EMBL/GenBank/DDBJ databases">
        <title>Evolutionary Origins and Diversification of the Mycorrhizal Mutualists.</title>
        <authorList>
            <consortium name="DOE Joint Genome Institute"/>
            <consortium name="Mycorrhizal Genomics Consortium"/>
            <person name="Kohler A."/>
            <person name="Kuo A."/>
            <person name="Nagy L.G."/>
            <person name="Floudas D."/>
            <person name="Copeland A."/>
            <person name="Barry K.W."/>
            <person name="Cichocki N."/>
            <person name="Veneault-Fourrey C."/>
            <person name="LaButti K."/>
            <person name="Lindquist E.A."/>
            <person name="Lipzen A."/>
            <person name="Lundell T."/>
            <person name="Morin E."/>
            <person name="Murat C."/>
            <person name="Riley R."/>
            <person name="Ohm R."/>
            <person name="Sun H."/>
            <person name="Tunlid A."/>
            <person name="Henrissat B."/>
            <person name="Grigoriev I.V."/>
            <person name="Hibbett D.S."/>
            <person name="Martin F."/>
        </authorList>
    </citation>
    <scope>NUCLEOTIDE SEQUENCE [LARGE SCALE GENOMIC DNA]</scope>
    <source>
        <strain evidence="4">441</strain>
    </source>
</reference>
<organism evidence="3 4">
    <name type="scientific">Pisolithus microcarpus 441</name>
    <dbReference type="NCBI Taxonomy" id="765257"/>
    <lineage>
        <taxon>Eukaryota</taxon>
        <taxon>Fungi</taxon>
        <taxon>Dikarya</taxon>
        <taxon>Basidiomycota</taxon>
        <taxon>Agaricomycotina</taxon>
        <taxon>Agaricomycetes</taxon>
        <taxon>Agaricomycetidae</taxon>
        <taxon>Boletales</taxon>
        <taxon>Sclerodermatineae</taxon>
        <taxon>Pisolithaceae</taxon>
        <taxon>Pisolithus</taxon>
    </lineage>
</organism>
<gene>
    <name evidence="3" type="ORF">PISMIDRAFT_672805</name>
</gene>
<name>A0A0C9ZTQ8_9AGAM</name>
<dbReference type="Proteomes" id="UP000054018">
    <property type="component" value="Unassembled WGS sequence"/>
</dbReference>
<dbReference type="Gene3D" id="3.40.50.300">
    <property type="entry name" value="P-loop containing nucleotide triphosphate hydrolases"/>
    <property type="match status" value="1"/>
</dbReference>
<dbReference type="OrthoDB" id="8954335at2759"/>
<reference evidence="3 4" key="1">
    <citation type="submission" date="2014-04" db="EMBL/GenBank/DDBJ databases">
        <authorList>
            <consortium name="DOE Joint Genome Institute"/>
            <person name="Kuo A."/>
            <person name="Kohler A."/>
            <person name="Costa M.D."/>
            <person name="Nagy L.G."/>
            <person name="Floudas D."/>
            <person name="Copeland A."/>
            <person name="Barry K.W."/>
            <person name="Cichocki N."/>
            <person name="Veneault-Fourrey C."/>
            <person name="LaButti K."/>
            <person name="Lindquist E.A."/>
            <person name="Lipzen A."/>
            <person name="Lundell T."/>
            <person name="Morin E."/>
            <person name="Murat C."/>
            <person name="Sun H."/>
            <person name="Tunlid A."/>
            <person name="Henrissat B."/>
            <person name="Grigoriev I.V."/>
            <person name="Hibbett D.S."/>
            <person name="Martin F."/>
            <person name="Nordberg H.P."/>
            <person name="Cantor M.N."/>
            <person name="Hua S.X."/>
        </authorList>
    </citation>
    <scope>NUCLEOTIDE SEQUENCE [LARGE SCALE GENOMIC DNA]</scope>
    <source>
        <strain evidence="3 4">441</strain>
    </source>
</reference>
<dbReference type="EMBL" id="KN833690">
    <property type="protein sequence ID" value="KIK29344.1"/>
    <property type="molecule type" value="Genomic_DNA"/>
</dbReference>
<dbReference type="SUPFAM" id="SSF52540">
    <property type="entry name" value="P-loop containing nucleoside triphosphate hydrolases"/>
    <property type="match status" value="1"/>
</dbReference>
<proteinExistence type="predicted"/>
<dbReference type="HOGENOM" id="CLU_018003_1_5_1"/>
<evidence type="ECO:0008006" key="5">
    <source>
        <dbReference type="Google" id="ProtNLM"/>
    </source>
</evidence>
<keyword evidence="4" id="KW-1185">Reference proteome</keyword>
<evidence type="ECO:0000256" key="2">
    <source>
        <dbReference type="SAM" id="MobiDB-lite"/>
    </source>
</evidence>
<accession>A0A0C9ZTQ8</accession>
<keyword evidence="1" id="KW-0175">Coiled coil</keyword>
<dbReference type="STRING" id="765257.A0A0C9ZTQ8"/>
<evidence type="ECO:0000313" key="4">
    <source>
        <dbReference type="Proteomes" id="UP000054018"/>
    </source>
</evidence>
<evidence type="ECO:0000313" key="3">
    <source>
        <dbReference type="EMBL" id="KIK29344.1"/>
    </source>
</evidence>
<feature type="coiled-coil region" evidence="1">
    <location>
        <begin position="202"/>
        <end position="278"/>
    </location>
</feature>
<feature type="region of interest" description="Disordered" evidence="2">
    <location>
        <begin position="300"/>
        <end position="323"/>
    </location>
</feature>
<protein>
    <recommendedName>
        <fullName evidence="5">G domain-containing protein</fullName>
    </recommendedName>
</protein>
<dbReference type="AlphaFoldDB" id="A0A0C9ZTQ8"/>
<sequence length="520" mass="58474">MPDERVIVIMGPTGTGKSSFVCNAVPPELSSSVQVGHSLQSETSEVQPIGWVNNDGVKIKLVDTPGFDDSRDGVTDTDVLKMIAHFLEKEYRGTVSRITGLIYVHRITDTRMGGRSQSNLRMFHKLCGDDSLKNVAIITTMWDKVRPEEGQRREQELRSGHNLFKPLLEKGAVMERYDGTRQSASNIINYLLGKESTTVQIVRELVEEQKSLEETAAGAELRGIINALLEKHKMEICEMQEKMKCEMEEIRKDMMAEKKKAEMEVARLRRQLDDLKRGIIVKEEPSVMDSPPGYDAVQPMDARHGRRASPEPGNAGLPCPPPQRKSVTQCVTLLKQVRSSSKIGPEASARLTRRILTIADGLESSVELAQRRRSALQLTLDFGSIQYLRQSMQEYPDLLVQAQNVWAEAQESIKIGVSDIVHNMRKPKIVFNAKKRHDFVSGVVDTMRTIANDMAVVEDWWTPVIHDNRELEDAIDRMGASIELDNAIKPVLRRILLPLTMYCKTYTSSVIELRNAANGI</sequence>